<gene>
    <name evidence="1" type="ORF">OCBIM_22037371mg</name>
</gene>
<protein>
    <submittedName>
        <fullName evidence="1">Uncharacterized protein</fullName>
    </submittedName>
</protein>
<name>A0A0L8I2K0_OCTBM</name>
<sequence>MNRYFRNSNSKTYRCVNVTWLDISRYCKVAHS</sequence>
<dbReference type="EMBL" id="KQ416694">
    <property type="protein sequence ID" value="KOF95688.1"/>
    <property type="molecule type" value="Genomic_DNA"/>
</dbReference>
<dbReference type="AlphaFoldDB" id="A0A0L8I2K0"/>
<accession>A0A0L8I2K0</accession>
<reference evidence="1" key="1">
    <citation type="submission" date="2015-07" db="EMBL/GenBank/DDBJ databases">
        <title>MeaNS - Measles Nucleotide Surveillance Program.</title>
        <authorList>
            <person name="Tran T."/>
            <person name="Druce J."/>
        </authorList>
    </citation>
    <scope>NUCLEOTIDE SEQUENCE</scope>
    <source>
        <strain evidence="1">UCB-OBI-ISO-001</strain>
        <tissue evidence="1">Gonad</tissue>
    </source>
</reference>
<organism evidence="1">
    <name type="scientific">Octopus bimaculoides</name>
    <name type="common">California two-spotted octopus</name>
    <dbReference type="NCBI Taxonomy" id="37653"/>
    <lineage>
        <taxon>Eukaryota</taxon>
        <taxon>Metazoa</taxon>
        <taxon>Spiralia</taxon>
        <taxon>Lophotrochozoa</taxon>
        <taxon>Mollusca</taxon>
        <taxon>Cephalopoda</taxon>
        <taxon>Coleoidea</taxon>
        <taxon>Octopodiformes</taxon>
        <taxon>Octopoda</taxon>
        <taxon>Incirrata</taxon>
        <taxon>Octopodidae</taxon>
        <taxon>Octopus</taxon>
    </lineage>
</organism>
<proteinExistence type="predicted"/>
<evidence type="ECO:0000313" key="1">
    <source>
        <dbReference type="EMBL" id="KOF95688.1"/>
    </source>
</evidence>